<feature type="active site" description="Proton acceptor" evidence="3">
    <location>
        <position position="108"/>
    </location>
</feature>
<evidence type="ECO:0000313" key="4">
    <source>
        <dbReference type="EMBL" id="QDU94219.1"/>
    </source>
</evidence>
<comment type="pathway">
    <text evidence="3">Carbohydrate degradation; pentose phosphate pathway; D-ribose 5-phosphate from D-ribulose 5-phosphate (non-oxidative stage): step 1/1.</text>
</comment>
<dbReference type="PANTHER" id="PTHR11934:SF0">
    <property type="entry name" value="RIBOSE-5-PHOSPHATE ISOMERASE"/>
    <property type="match status" value="1"/>
</dbReference>
<dbReference type="OrthoDB" id="5870696at2"/>
<gene>
    <name evidence="3 4" type="primary">rpiA</name>
    <name evidence="4" type="ORF">Pla8534_20070</name>
</gene>
<dbReference type="HAMAP" id="MF_00170">
    <property type="entry name" value="Rib_5P_isom_A"/>
    <property type="match status" value="1"/>
</dbReference>
<dbReference type="Pfam" id="PF06026">
    <property type="entry name" value="Rib_5-P_isom_A"/>
    <property type="match status" value="1"/>
</dbReference>
<feature type="binding site" evidence="3">
    <location>
        <begin position="31"/>
        <end position="34"/>
    </location>
    <ligand>
        <name>substrate</name>
    </ligand>
</feature>
<dbReference type="KEGG" id="lcre:Pla8534_20070"/>
<name>A0A518DQW4_9BACT</name>
<dbReference type="Gene3D" id="3.40.50.1360">
    <property type="match status" value="1"/>
</dbReference>
<keyword evidence="5" id="KW-1185">Reference proteome</keyword>
<dbReference type="PANTHER" id="PTHR11934">
    <property type="entry name" value="RIBOSE-5-PHOSPHATE ISOMERASE"/>
    <property type="match status" value="1"/>
</dbReference>
<dbReference type="UniPathway" id="UPA00115">
    <property type="reaction ID" value="UER00412"/>
</dbReference>
<dbReference type="EC" id="5.3.1.6" evidence="3"/>
<dbReference type="InterPro" id="IPR004788">
    <property type="entry name" value="Ribose5P_isomerase_type_A"/>
</dbReference>
<dbReference type="GO" id="GO:0005829">
    <property type="term" value="C:cytosol"/>
    <property type="evidence" value="ECO:0007669"/>
    <property type="project" value="TreeGrafter"/>
</dbReference>
<dbReference type="InterPro" id="IPR037171">
    <property type="entry name" value="NagB/RpiA_transferase-like"/>
</dbReference>
<feature type="binding site" evidence="3">
    <location>
        <position position="126"/>
    </location>
    <ligand>
        <name>substrate</name>
    </ligand>
</feature>
<dbReference type="NCBIfam" id="TIGR00021">
    <property type="entry name" value="rpiA"/>
    <property type="match status" value="1"/>
</dbReference>
<keyword evidence="2 3" id="KW-0413">Isomerase</keyword>
<dbReference type="GO" id="GO:0006014">
    <property type="term" value="P:D-ribose metabolic process"/>
    <property type="evidence" value="ECO:0007669"/>
    <property type="project" value="TreeGrafter"/>
</dbReference>
<sequence length="226" mass="24240">MTTPDYEAEKRQAAARSLDYIRPGMRLGLGSGSTARFLVDLLAKRVQAGLQVQCVATSETTHGWAEQAGLPLTTLDETPELDLTIDGADEADRQRNLIKGGGGALLREKIVAGASRQMIVIADSRKLVDQLGAFPLPVEVVPFACEPVACRLRGMQARPTLRLQDGKPFVTDEGNHIFDCALERIDDPAGLAAALAQIPGIVEHGLFVGYADILLIGRGDQVEVVE</sequence>
<proteinExistence type="inferred from homology"/>
<comment type="function">
    <text evidence="3">Catalyzes the reversible conversion of ribose-5-phosphate to ribulose 5-phosphate.</text>
</comment>
<dbReference type="AlphaFoldDB" id="A0A518DQW4"/>
<evidence type="ECO:0000256" key="1">
    <source>
        <dbReference type="ARBA" id="ARBA00001713"/>
    </source>
</evidence>
<dbReference type="NCBIfam" id="NF001924">
    <property type="entry name" value="PRK00702.1"/>
    <property type="match status" value="1"/>
</dbReference>
<reference evidence="4 5" key="1">
    <citation type="submission" date="2019-02" db="EMBL/GenBank/DDBJ databases">
        <title>Deep-cultivation of Planctomycetes and their phenomic and genomic characterization uncovers novel biology.</title>
        <authorList>
            <person name="Wiegand S."/>
            <person name="Jogler M."/>
            <person name="Boedeker C."/>
            <person name="Pinto D."/>
            <person name="Vollmers J."/>
            <person name="Rivas-Marin E."/>
            <person name="Kohn T."/>
            <person name="Peeters S.H."/>
            <person name="Heuer A."/>
            <person name="Rast P."/>
            <person name="Oberbeckmann S."/>
            <person name="Bunk B."/>
            <person name="Jeske O."/>
            <person name="Meyerdierks A."/>
            <person name="Storesund J.E."/>
            <person name="Kallscheuer N."/>
            <person name="Luecker S."/>
            <person name="Lage O.M."/>
            <person name="Pohl T."/>
            <person name="Merkel B.J."/>
            <person name="Hornburger P."/>
            <person name="Mueller R.-W."/>
            <person name="Bruemmer F."/>
            <person name="Labrenz M."/>
            <person name="Spormann A.M."/>
            <person name="Op den Camp H."/>
            <person name="Overmann J."/>
            <person name="Amann R."/>
            <person name="Jetten M.S.M."/>
            <person name="Mascher T."/>
            <person name="Medema M.H."/>
            <person name="Devos D.P."/>
            <person name="Kaster A.-K."/>
            <person name="Ovreas L."/>
            <person name="Rohde M."/>
            <person name="Galperin M.Y."/>
            <person name="Jogler C."/>
        </authorList>
    </citation>
    <scope>NUCLEOTIDE SEQUENCE [LARGE SCALE GENOMIC DNA]</scope>
    <source>
        <strain evidence="4 5">Pla85_3_4</strain>
    </source>
</reference>
<feature type="binding site" evidence="3">
    <location>
        <begin position="86"/>
        <end position="89"/>
    </location>
    <ligand>
        <name>substrate</name>
    </ligand>
</feature>
<dbReference type="GO" id="GO:0004751">
    <property type="term" value="F:ribose-5-phosphate isomerase activity"/>
    <property type="evidence" value="ECO:0007669"/>
    <property type="project" value="UniProtKB-UniRule"/>
</dbReference>
<dbReference type="SUPFAM" id="SSF100950">
    <property type="entry name" value="NagB/RpiA/CoA transferase-like"/>
    <property type="match status" value="1"/>
</dbReference>
<dbReference type="CDD" id="cd01398">
    <property type="entry name" value="RPI_A"/>
    <property type="match status" value="1"/>
</dbReference>
<comment type="catalytic activity">
    <reaction evidence="1 3">
        <text>aldehydo-D-ribose 5-phosphate = D-ribulose 5-phosphate</text>
        <dbReference type="Rhea" id="RHEA:14657"/>
        <dbReference type="ChEBI" id="CHEBI:58121"/>
        <dbReference type="ChEBI" id="CHEBI:58273"/>
        <dbReference type="EC" id="5.3.1.6"/>
    </reaction>
</comment>
<comment type="similarity">
    <text evidence="3">Belongs to the ribose 5-phosphate isomerase family.</text>
</comment>
<organism evidence="4 5">
    <name type="scientific">Lignipirellula cremea</name>
    <dbReference type="NCBI Taxonomy" id="2528010"/>
    <lineage>
        <taxon>Bacteria</taxon>
        <taxon>Pseudomonadati</taxon>
        <taxon>Planctomycetota</taxon>
        <taxon>Planctomycetia</taxon>
        <taxon>Pirellulales</taxon>
        <taxon>Pirellulaceae</taxon>
        <taxon>Lignipirellula</taxon>
    </lineage>
</organism>
<evidence type="ECO:0000256" key="2">
    <source>
        <dbReference type="ARBA" id="ARBA00023235"/>
    </source>
</evidence>
<dbReference type="Gene3D" id="3.30.70.260">
    <property type="match status" value="1"/>
</dbReference>
<comment type="subunit">
    <text evidence="3">Homodimer.</text>
</comment>
<evidence type="ECO:0000313" key="5">
    <source>
        <dbReference type="Proteomes" id="UP000317648"/>
    </source>
</evidence>
<dbReference type="RefSeq" id="WP_145052259.1">
    <property type="nucleotide sequence ID" value="NZ_CP036433.1"/>
</dbReference>
<dbReference type="FunFam" id="3.40.50.1360:FF:000001">
    <property type="entry name" value="Ribose-5-phosphate isomerase A"/>
    <property type="match status" value="1"/>
</dbReference>
<dbReference type="SUPFAM" id="SSF75445">
    <property type="entry name" value="D-ribose-5-phosphate isomerase (RpiA), lid domain"/>
    <property type="match status" value="1"/>
</dbReference>
<feature type="binding site" evidence="3">
    <location>
        <begin position="99"/>
        <end position="102"/>
    </location>
    <ligand>
        <name>substrate</name>
    </ligand>
</feature>
<protein>
    <recommendedName>
        <fullName evidence="3">Ribose-5-phosphate isomerase A</fullName>
        <ecNumber evidence="3">5.3.1.6</ecNumber>
    </recommendedName>
    <alternativeName>
        <fullName evidence="3">Phosphoriboisomerase A</fullName>
        <shortName evidence="3">PRI</shortName>
    </alternativeName>
</protein>
<evidence type="ECO:0000256" key="3">
    <source>
        <dbReference type="HAMAP-Rule" id="MF_00170"/>
    </source>
</evidence>
<accession>A0A518DQW4</accession>
<dbReference type="EMBL" id="CP036433">
    <property type="protein sequence ID" value="QDU94219.1"/>
    <property type="molecule type" value="Genomic_DNA"/>
</dbReference>
<dbReference type="Proteomes" id="UP000317648">
    <property type="component" value="Chromosome"/>
</dbReference>
<dbReference type="GO" id="GO:0009052">
    <property type="term" value="P:pentose-phosphate shunt, non-oxidative branch"/>
    <property type="evidence" value="ECO:0007669"/>
    <property type="project" value="UniProtKB-UniRule"/>
</dbReference>
<dbReference type="InterPro" id="IPR020672">
    <property type="entry name" value="Ribose5P_isomerase_typA_subgr"/>
</dbReference>